<sequence>MKNDLEKSVESLRDKVQYKEENWNLEITLQELRTQLGDFQSSTERLESEHKRLTKSLATAHDTGDQHKNEMERLQSIAEEMKAKHETDVAQARKHGAGLARDKSTNDRYHEGRGRSCWPTFSSPLTPNGAEGKDFLAPAGMMQTRPYCWIPQDCFLLTSMATSQTPKQSPTRRSFLAAHHPSDEIEALQQRLAHAQQQINTLKGSLNRKKQMTKRLESPWRSSCLEDEDSLEPKRAKKRSTTPFRVGVRSGSARGHGRGGRGGITLIQRLEMAASSLASDCNDDHPQCSVEHSPPVPPIPINFDQADEEEQSRFFSGDIPADLQQLQLEGFNDNEPNVSRLPSPTLLDPPTNRTSVDGMDPRMPTGSPLRHAVLGRSARGGTIGQRPRGGQAYKEARPPSLVDAPEVLAAELSVDDSLKGYNSSPVKGDQIVEEDEYASSKRDSVEIAEFGCQTEILEEEKTIIISETHVTQRLPPPIHTSPATGDMGVQSDAEPIPTDEESVVVIQKSVGTDPDLQPIVPLMVQAQVQTLAFENLHMDTQSAGDTTITRNFLAEMDNGEEEDDGDQTETGADTDTDAHTDDYHGARQSIVMSIPSGAGSCEDLHSVLTMTDNDYSDSEDDGETIKASRISGRATGSFYIHVQPPLTVVRDEVERQIPSAKVDQACLPLKLNGNPHPLAASDRLLPTLPLMRRPPKLHNALSWFIQCIRIERKECNTNLTSPGTVIPQSP</sequence>
<dbReference type="STRING" id="1095629.A0A0C9XE94"/>
<dbReference type="GO" id="GO:0005739">
    <property type="term" value="C:mitochondrion"/>
    <property type="evidence" value="ECO:0007669"/>
    <property type="project" value="TreeGrafter"/>
</dbReference>
<dbReference type="HOGENOM" id="CLU_379750_0_0_1"/>
<feature type="region of interest" description="Disordered" evidence="2">
    <location>
        <begin position="558"/>
        <end position="581"/>
    </location>
</feature>
<keyword evidence="1" id="KW-0175">Coiled coil</keyword>
<dbReference type="OrthoDB" id="3066253at2759"/>
<dbReference type="GO" id="GO:0015631">
    <property type="term" value="F:tubulin binding"/>
    <property type="evidence" value="ECO:0007669"/>
    <property type="project" value="TreeGrafter"/>
</dbReference>
<gene>
    <name evidence="3" type="ORF">K443DRAFT_679610</name>
</gene>
<dbReference type="Proteomes" id="UP000054477">
    <property type="component" value="Unassembled WGS sequence"/>
</dbReference>
<dbReference type="GO" id="GO:0005938">
    <property type="term" value="C:cell cortex"/>
    <property type="evidence" value="ECO:0007669"/>
    <property type="project" value="TreeGrafter"/>
</dbReference>
<feature type="region of interest" description="Disordered" evidence="2">
    <location>
        <begin position="418"/>
        <end position="439"/>
    </location>
</feature>
<proteinExistence type="predicted"/>
<feature type="region of interest" description="Disordered" evidence="2">
    <location>
        <begin position="89"/>
        <end position="115"/>
    </location>
</feature>
<organism evidence="3 4">
    <name type="scientific">Laccaria amethystina LaAM-08-1</name>
    <dbReference type="NCBI Taxonomy" id="1095629"/>
    <lineage>
        <taxon>Eukaryota</taxon>
        <taxon>Fungi</taxon>
        <taxon>Dikarya</taxon>
        <taxon>Basidiomycota</taxon>
        <taxon>Agaricomycotina</taxon>
        <taxon>Agaricomycetes</taxon>
        <taxon>Agaricomycetidae</taxon>
        <taxon>Agaricales</taxon>
        <taxon>Agaricineae</taxon>
        <taxon>Hydnangiaceae</taxon>
        <taxon>Laccaria</taxon>
    </lineage>
</organism>
<feature type="region of interest" description="Disordered" evidence="2">
    <location>
        <begin position="379"/>
        <end position="400"/>
    </location>
</feature>
<name>A0A0C9XE94_9AGAR</name>
<feature type="region of interest" description="Disordered" evidence="2">
    <location>
        <begin position="208"/>
        <end position="261"/>
    </location>
</feature>
<feature type="compositionally biased region" description="Basic and acidic residues" evidence="2">
    <location>
        <begin position="100"/>
        <end position="114"/>
    </location>
</feature>
<feature type="coiled-coil region" evidence="1">
    <location>
        <begin position="2"/>
        <end position="84"/>
    </location>
</feature>
<dbReference type="AlphaFoldDB" id="A0A0C9XE94"/>
<reference evidence="4" key="2">
    <citation type="submission" date="2015-01" db="EMBL/GenBank/DDBJ databases">
        <title>Evolutionary Origins and Diversification of the Mycorrhizal Mutualists.</title>
        <authorList>
            <consortium name="DOE Joint Genome Institute"/>
            <consortium name="Mycorrhizal Genomics Consortium"/>
            <person name="Kohler A."/>
            <person name="Kuo A."/>
            <person name="Nagy L.G."/>
            <person name="Floudas D."/>
            <person name="Copeland A."/>
            <person name="Barry K.W."/>
            <person name="Cichocki N."/>
            <person name="Veneault-Fourrey C."/>
            <person name="LaButti K."/>
            <person name="Lindquist E.A."/>
            <person name="Lipzen A."/>
            <person name="Lundell T."/>
            <person name="Morin E."/>
            <person name="Murat C."/>
            <person name="Riley R."/>
            <person name="Ohm R."/>
            <person name="Sun H."/>
            <person name="Tunlid A."/>
            <person name="Henrissat B."/>
            <person name="Grigoriev I.V."/>
            <person name="Hibbett D.S."/>
            <person name="Martin F."/>
        </authorList>
    </citation>
    <scope>NUCLEOTIDE SEQUENCE [LARGE SCALE GENOMIC DNA]</scope>
    <source>
        <strain evidence="4">LaAM-08-1</strain>
    </source>
</reference>
<protein>
    <submittedName>
        <fullName evidence="3">Uncharacterized protein</fullName>
    </submittedName>
</protein>
<dbReference type="EMBL" id="KN838636">
    <property type="protein sequence ID" value="KIJ99928.1"/>
    <property type="molecule type" value="Genomic_DNA"/>
</dbReference>
<dbReference type="GO" id="GO:0000226">
    <property type="term" value="P:microtubule cytoskeleton organization"/>
    <property type="evidence" value="ECO:0007669"/>
    <property type="project" value="TreeGrafter"/>
</dbReference>
<evidence type="ECO:0000256" key="2">
    <source>
        <dbReference type="SAM" id="MobiDB-lite"/>
    </source>
</evidence>
<feature type="region of interest" description="Disordered" evidence="2">
    <location>
        <begin position="332"/>
        <end position="364"/>
    </location>
</feature>
<keyword evidence="4" id="KW-1185">Reference proteome</keyword>
<evidence type="ECO:0000313" key="3">
    <source>
        <dbReference type="EMBL" id="KIJ99928.1"/>
    </source>
</evidence>
<feature type="non-terminal residue" evidence="3">
    <location>
        <position position="730"/>
    </location>
</feature>
<reference evidence="3 4" key="1">
    <citation type="submission" date="2014-04" db="EMBL/GenBank/DDBJ databases">
        <authorList>
            <consortium name="DOE Joint Genome Institute"/>
            <person name="Kuo A."/>
            <person name="Kohler A."/>
            <person name="Nagy L.G."/>
            <person name="Floudas D."/>
            <person name="Copeland A."/>
            <person name="Barry K.W."/>
            <person name="Cichocki N."/>
            <person name="Veneault-Fourrey C."/>
            <person name="LaButti K."/>
            <person name="Lindquist E.A."/>
            <person name="Lipzen A."/>
            <person name="Lundell T."/>
            <person name="Morin E."/>
            <person name="Murat C."/>
            <person name="Sun H."/>
            <person name="Tunlid A."/>
            <person name="Henrissat B."/>
            <person name="Grigoriev I.V."/>
            <person name="Hibbett D.S."/>
            <person name="Martin F."/>
            <person name="Nordberg H.P."/>
            <person name="Cantor M.N."/>
            <person name="Hua S.X."/>
        </authorList>
    </citation>
    <scope>NUCLEOTIDE SEQUENCE [LARGE SCALE GENOMIC DNA]</scope>
    <source>
        <strain evidence="3 4">LaAM-08-1</strain>
    </source>
</reference>
<evidence type="ECO:0000256" key="1">
    <source>
        <dbReference type="SAM" id="Coils"/>
    </source>
</evidence>
<feature type="compositionally biased region" description="Acidic residues" evidence="2">
    <location>
        <begin position="558"/>
        <end position="575"/>
    </location>
</feature>
<accession>A0A0C9XE94</accession>
<dbReference type="InterPro" id="IPR053005">
    <property type="entry name" value="Nuclear_Pos-Cytoskel_Interact"/>
</dbReference>
<dbReference type="PANTHER" id="PTHR28190:SF1">
    <property type="entry name" value="NUCLEAR MIGRATION PROTEIN NUM1"/>
    <property type="match status" value="1"/>
</dbReference>
<evidence type="ECO:0000313" key="4">
    <source>
        <dbReference type="Proteomes" id="UP000054477"/>
    </source>
</evidence>
<dbReference type="PANTHER" id="PTHR28190">
    <property type="entry name" value="NUCLEAR MIGRATION PROTEIN NUM1"/>
    <property type="match status" value="1"/>
</dbReference>